<evidence type="ECO:0000313" key="2">
    <source>
        <dbReference type="EMBL" id="EUA68719.1"/>
    </source>
</evidence>
<name>X8DJZ6_MYCXE</name>
<proteinExistence type="predicted"/>
<comment type="caution">
    <text evidence="2">The sequence shown here is derived from an EMBL/GenBank/DDBJ whole genome shotgun (WGS) entry which is preliminary data.</text>
</comment>
<gene>
    <name evidence="2" type="ORF">I553_1907</name>
</gene>
<evidence type="ECO:0000256" key="1">
    <source>
        <dbReference type="SAM" id="MobiDB-lite"/>
    </source>
</evidence>
<protein>
    <submittedName>
        <fullName evidence="2">Uncharacterized protein</fullName>
    </submittedName>
</protein>
<feature type="compositionally biased region" description="Gly residues" evidence="1">
    <location>
        <begin position="1"/>
        <end position="11"/>
    </location>
</feature>
<accession>X8DJZ6</accession>
<organism evidence="2">
    <name type="scientific">Mycobacterium xenopi 4042</name>
    <dbReference type="NCBI Taxonomy" id="1299334"/>
    <lineage>
        <taxon>Bacteria</taxon>
        <taxon>Bacillati</taxon>
        <taxon>Actinomycetota</taxon>
        <taxon>Actinomycetes</taxon>
        <taxon>Mycobacteriales</taxon>
        <taxon>Mycobacteriaceae</taxon>
        <taxon>Mycobacterium</taxon>
    </lineage>
</organism>
<reference evidence="2" key="1">
    <citation type="submission" date="2014-01" db="EMBL/GenBank/DDBJ databases">
        <authorList>
            <person name="Brown-Elliot B."/>
            <person name="Wallace R."/>
            <person name="Lenaerts A."/>
            <person name="Ordway D."/>
            <person name="DeGroote M.A."/>
            <person name="Parker T."/>
            <person name="Sizemore C."/>
            <person name="Tallon L.J."/>
            <person name="Sadzewicz L.K."/>
            <person name="Sengamalay N."/>
            <person name="Fraser C.M."/>
            <person name="Hine E."/>
            <person name="Shefchek K.A."/>
            <person name="Das S.P."/>
            <person name="Tettelin H."/>
        </authorList>
    </citation>
    <scope>NUCLEOTIDE SEQUENCE [LARGE SCALE GENOMIC DNA]</scope>
    <source>
        <strain evidence="2">4042</strain>
    </source>
</reference>
<dbReference type="AlphaFoldDB" id="X8DJZ6"/>
<dbReference type="EMBL" id="JAOB01000013">
    <property type="protein sequence ID" value="EUA68719.1"/>
    <property type="molecule type" value="Genomic_DNA"/>
</dbReference>
<dbReference type="Gene3D" id="1.10.357.10">
    <property type="entry name" value="Tetracycline Repressor, domain 2"/>
    <property type="match status" value="1"/>
</dbReference>
<feature type="region of interest" description="Disordered" evidence="1">
    <location>
        <begin position="1"/>
        <end position="57"/>
    </location>
</feature>
<sequence length="213" mass="22545">MPHQNGGGSSSGLGVPHRKCARMPSGTAQSNHRGGGDPPPAGEQAHQPPGGSVAAPAARLTQHCSSPRSSLRRPDVIAALAVCWSWRELAAICYTERVNVTLADQELLRNVQRSTIDWWVRLLTATRLSLTPGQARVLVHAAMALVVDLGRLVHCKWLLCYSALANCAADKISGVTDQADDCQAAGLRIGEAQPEHRLDSAVGVDVAPSAARE</sequence>
<dbReference type="PATRIC" id="fig|1299334.3.peg.1397"/>